<evidence type="ECO:0000256" key="16">
    <source>
        <dbReference type="PROSITE-ProRule" id="PRU00502"/>
    </source>
</evidence>
<feature type="domain" description="UBP-type" evidence="20">
    <location>
        <begin position="6"/>
        <end position="103"/>
    </location>
</feature>
<dbReference type="Gene3D" id="3.90.70.10">
    <property type="entry name" value="Cysteine proteinases"/>
    <property type="match status" value="2"/>
</dbReference>
<dbReference type="EC" id="3.4.19.12" evidence="17"/>
<keyword evidence="7 17" id="KW-0645">Protease</keyword>
<dbReference type="InterPro" id="IPR001607">
    <property type="entry name" value="Znf_UBP"/>
</dbReference>
<gene>
    <name evidence="22" type="primary">USP20</name>
</gene>
<keyword evidence="23" id="KW-1185">Reference proteome</keyword>
<dbReference type="PANTHER" id="PTHR21646:SF13">
    <property type="entry name" value="UBIQUITIN CARBOXYL-TERMINAL HYDROLASE 20"/>
    <property type="match status" value="1"/>
</dbReference>
<dbReference type="GO" id="GO:0006508">
    <property type="term" value="P:proteolysis"/>
    <property type="evidence" value="ECO:0007669"/>
    <property type="project" value="UniProtKB-KW"/>
</dbReference>
<evidence type="ECO:0000256" key="3">
    <source>
        <dbReference type="ARBA" id="ARBA00004556"/>
    </source>
</evidence>
<keyword evidence="5" id="KW-0963">Cytoplasm</keyword>
<dbReference type="PROSITE" id="PS51283">
    <property type="entry name" value="DUSP"/>
    <property type="match status" value="2"/>
</dbReference>
<feature type="domain" description="DUSP" evidence="21">
    <location>
        <begin position="762"/>
        <end position="859"/>
    </location>
</feature>
<dbReference type="GO" id="GO:0016579">
    <property type="term" value="P:protein deubiquitination"/>
    <property type="evidence" value="ECO:0007669"/>
    <property type="project" value="InterPro"/>
</dbReference>
<keyword evidence="15" id="KW-0206">Cytoskeleton</keyword>
<dbReference type="Pfam" id="PF02148">
    <property type="entry name" value="zf-UBP"/>
    <property type="match status" value="1"/>
</dbReference>
<evidence type="ECO:0000256" key="5">
    <source>
        <dbReference type="ARBA" id="ARBA00022490"/>
    </source>
</evidence>
<reference evidence="22" key="1">
    <citation type="submission" date="2020-10" db="EMBL/GenBank/DDBJ databases">
        <title>Catharus ustulatus (Swainson's thrush) genome, bCatUst1, primary haplotype v2.</title>
        <authorList>
            <person name="Delmore K."/>
            <person name="Vafadar M."/>
            <person name="Formenti G."/>
            <person name="Chow W."/>
            <person name="Pelan S."/>
            <person name="Howe K."/>
            <person name="Rhie A."/>
            <person name="Mountcastle J."/>
            <person name="Haase B."/>
            <person name="Fedrigo O."/>
            <person name="Jarvis E.D."/>
        </authorList>
    </citation>
    <scope>NUCLEOTIDE SEQUENCE [LARGE SCALE GENOMIC DNA]</scope>
</reference>
<evidence type="ECO:0000256" key="7">
    <source>
        <dbReference type="ARBA" id="ARBA00022670"/>
    </source>
</evidence>
<evidence type="ECO:0000256" key="4">
    <source>
        <dbReference type="ARBA" id="ARBA00008269"/>
    </source>
</evidence>
<dbReference type="InterPro" id="IPR028889">
    <property type="entry name" value="USP"/>
</dbReference>
<evidence type="ECO:0000256" key="14">
    <source>
        <dbReference type="ARBA" id="ARBA00022833"/>
    </source>
</evidence>
<dbReference type="Pfam" id="PF00443">
    <property type="entry name" value="UCH"/>
    <property type="match status" value="2"/>
</dbReference>
<keyword evidence="9" id="KW-0677">Repeat</keyword>
<feature type="compositionally biased region" description="Low complexity" evidence="18">
    <location>
        <begin position="396"/>
        <end position="409"/>
    </location>
</feature>
<dbReference type="GO" id="GO:0005813">
    <property type="term" value="C:centrosome"/>
    <property type="evidence" value="ECO:0007669"/>
    <property type="project" value="UniProtKB-SubCell"/>
</dbReference>
<evidence type="ECO:0000256" key="1">
    <source>
        <dbReference type="ARBA" id="ARBA00000707"/>
    </source>
</evidence>
<dbReference type="SUPFAM" id="SSF57850">
    <property type="entry name" value="RING/U-box"/>
    <property type="match status" value="1"/>
</dbReference>
<feature type="domain" description="DUSP" evidence="21">
    <location>
        <begin position="674"/>
        <end position="771"/>
    </location>
</feature>
<keyword evidence="11 17" id="KW-0833">Ubl conjugation pathway</keyword>
<dbReference type="GO" id="GO:0008270">
    <property type="term" value="F:zinc ion binding"/>
    <property type="evidence" value="ECO:0007669"/>
    <property type="project" value="UniProtKB-KW"/>
</dbReference>
<dbReference type="InterPro" id="IPR038765">
    <property type="entry name" value="Papain-like_cys_pep_sf"/>
</dbReference>
<keyword evidence="14" id="KW-0862">Zinc</keyword>
<evidence type="ECO:0000256" key="2">
    <source>
        <dbReference type="ARBA" id="ARBA00004300"/>
    </source>
</evidence>
<dbReference type="InterPro" id="IPR050185">
    <property type="entry name" value="Ub_carboxyl-term_hydrolase"/>
</dbReference>
<dbReference type="PROSITE" id="PS50271">
    <property type="entry name" value="ZF_UBP"/>
    <property type="match status" value="1"/>
</dbReference>
<dbReference type="InterPro" id="IPR035927">
    <property type="entry name" value="DUSP-like_sf"/>
</dbReference>
<keyword evidence="10 16" id="KW-0863">Zinc-finger</keyword>
<dbReference type="SUPFAM" id="SSF143791">
    <property type="entry name" value="DUSP-like"/>
    <property type="match status" value="2"/>
</dbReference>
<organism evidence="22 23">
    <name type="scientific">Catharus ustulatus</name>
    <name type="common">Russet-backed thrush</name>
    <name type="synonym">Hylocichla ustulatus</name>
    <dbReference type="NCBI Taxonomy" id="91951"/>
    <lineage>
        <taxon>Eukaryota</taxon>
        <taxon>Metazoa</taxon>
        <taxon>Chordata</taxon>
        <taxon>Craniata</taxon>
        <taxon>Vertebrata</taxon>
        <taxon>Euteleostomi</taxon>
        <taxon>Archelosauria</taxon>
        <taxon>Archosauria</taxon>
        <taxon>Dinosauria</taxon>
        <taxon>Saurischia</taxon>
        <taxon>Theropoda</taxon>
        <taxon>Coelurosauria</taxon>
        <taxon>Aves</taxon>
        <taxon>Neognathae</taxon>
        <taxon>Neoaves</taxon>
        <taxon>Telluraves</taxon>
        <taxon>Australaves</taxon>
        <taxon>Passeriformes</taxon>
        <taxon>Turdidae</taxon>
        <taxon>Catharus</taxon>
    </lineage>
</organism>
<evidence type="ECO:0000256" key="13">
    <source>
        <dbReference type="ARBA" id="ARBA00022807"/>
    </source>
</evidence>
<keyword evidence="13 17" id="KW-0788">Thiol protease</keyword>
<keyword evidence="12 17" id="KW-0378">Hydrolase</keyword>
<evidence type="ECO:0000259" key="20">
    <source>
        <dbReference type="PROSITE" id="PS50271"/>
    </source>
</evidence>
<dbReference type="Ensembl" id="ENSCUST00005015154.1">
    <property type="protein sequence ID" value="ENSCUSP00005014584.1"/>
    <property type="gene ID" value="ENSCUSG00005008749.1"/>
</dbReference>
<feature type="domain" description="USP" evidence="19">
    <location>
        <begin position="139"/>
        <end position="672"/>
    </location>
</feature>
<dbReference type="GO" id="GO:0048471">
    <property type="term" value="C:perinuclear region of cytoplasm"/>
    <property type="evidence" value="ECO:0007669"/>
    <property type="project" value="UniProtKB-SubCell"/>
</dbReference>
<feature type="compositionally biased region" description="Low complexity" evidence="18">
    <location>
        <begin position="287"/>
        <end position="298"/>
    </location>
</feature>
<dbReference type="FunFam" id="3.90.70.10:FF:000120">
    <property type="entry name" value="Ubiquitinyl hydrolase 1"/>
    <property type="match status" value="1"/>
</dbReference>
<evidence type="ECO:0000256" key="6">
    <source>
        <dbReference type="ARBA" id="ARBA00022583"/>
    </source>
</evidence>
<dbReference type="FunFam" id="3.30.40.10:FF:000065">
    <property type="entry name" value="Ubiquitinyl hydrolase 1"/>
    <property type="match status" value="1"/>
</dbReference>
<evidence type="ECO:0000256" key="17">
    <source>
        <dbReference type="RuleBase" id="RU366025"/>
    </source>
</evidence>
<evidence type="ECO:0000256" key="10">
    <source>
        <dbReference type="ARBA" id="ARBA00022771"/>
    </source>
</evidence>
<dbReference type="PROSITE" id="PS50235">
    <property type="entry name" value="USP_3"/>
    <property type="match status" value="1"/>
</dbReference>
<dbReference type="InterPro" id="IPR001394">
    <property type="entry name" value="Peptidase_C19_UCH"/>
</dbReference>
<reference evidence="22" key="3">
    <citation type="submission" date="2025-09" db="UniProtKB">
        <authorList>
            <consortium name="Ensembl"/>
        </authorList>
    </citation>
    <scope>IDENTIFICATION</scope>
</reference>
<dbReference type="PROSITE" id="PS00972">
    <property type="entry name" value="USP_1"/>
    <property type="match status" value="1"/>
</dbReference>
<feature type="compositionally biased region" description="Basic and acidic residues" evidence="18">
    <location>
        <begin position="309"/>
        <end position="325"/>
    </location>
</feature>
<comment type="catalytic activity">
    <reaction evidence="1 17">
        <text>Thiol-dependent hydrolysis of ester, thioester, amide, peptide and isopeptide bonds formed by the C-terminal Gly of ubiquitin (a 76-residue protein attached to proteins as an intracellular targeting signal).</text>
        <dbReference type="EC" id="3.4.19.12"/>
    </reaction>
</comment>
<dbReference type="Gene3D" id="3.30.40.10">
    <property type="entry name" value="Zinc/RING finger domain, C3HC4 (zinc finger)"/>
    <property type="match status" value="1"/>
</dbReference>
<dbReference type="FunFam" id="3.30.2230.10:FF:000001">
    <property type="entry name" value="Ubiquitinyl hydrolase 1"/>
    <property type="match status" value="1"/>
</dbReference>
<dbReference type="InterPro" id="IPR013083">
    <property type="entry name" value="Znf_RING/FYVE/PHD"/>
</dbReference>
<dbReference type="GO" id="GO:0006897">
    <property type="term" value="P:endocytosis"/>
    <property type="evidence" value="ECO:0007669"/>
    <property type="project" value="UniProtKB-KW"/>
</dbReference>
<feature type="compositionally biased region" description="Basic and acidic residues" evidence="18">
    <location>
        <begin position="244"/>
        <end position="268"/>
    </location>
</feature>
<dbReference type="CDD" id="cd02674">
    <property type="entry name" value="Peptidase_C19R"/>
    <property type="match status" value="1"/>
</dbReference>
<evidence type="ECO:0000256" key="8">
    <source>
        <dbReference type="ARBA" id="ARBA00022723"/>
    </source>
</evidence>
<dbReference type="InterPro" id="IPR018200">
    <property type="entry name" value="USP_CS"/>
</dbReference>
<name>A0A8C3UK33_CATUS</name>
<dbReference type="SMART" id="SM00695">
    <property type="entry name" value="DUSP"/>
    <property type="match status" value="2"/>
</dbReference>
<proteinExistence type="inferred from homology"/>
<reference evidence="22" key="2">
    <citation type="submission" date="2025-08" db="UniProtKB">
        <authorList>
            <consortium name="Ensembl"/>
        </authorList>
    </citation>
    <scope>IDENTIFICATION</scope>
</reference>
<feature type="region of interest" description="Disordered" evidence="18">
    <location>
        <begin position="389"/>
        <end position="409"/>
    </location>
</feature>
<evidence type="ECO:0000313" key="22">
    <source>
        <dbReference type="Ensembl" id="ENSCUSP00005014584.1"/>
    </source>
</evidence>
<feature type="region of interest" description="Disordered" evidence="18">
    <location>
        <begin position="244"/>
        <end position="340"/>
    </location>
</feature>
<dbReference type="Proteomes" id="UP000694563">
    <property type="component" value="Chromosome 21"/>
</dbReference>
<keyword evidence="8" id="KW-0479">Metal-binding</keyword>
<dbReference type="PANTHER" id="PTHR21646">
    <property type="entry name" value="UBIQUITIN CARBOXYL-TERMINAL HYDROLASE"/>
    <property type="match status" value="1"/>
</dbReference>
<sequence>MGDTRDICPHLDSIGEVTRDDLLLKSKGTCQSCGAVGPNLWACLQIGCPYVGCGESFNWIFPKHNLTVNLTTFRVWCYACEKEVFLEQRLAAHPPSPPIKFPEQDSPLPAHPLKAVPIAVADEGESESEDDDLKPRGLTGMKNLGNSCYMNAALQALSNCPPLTQFFLECGGLVRTDKKPALCKSYQKLVSEVWHKKRPSYVVPSSLSHGIKLVNPMFRGYAQQDTQEFLRCLMDQLHEELKEPVVAETRDLDTSDQEDKREGDRSPSEDEFLSCDSSSDRGEGESQSRTSGSMGSSSLAETELLIQDEAGRGISEKERMKDRKFSCGHRRSNSEQVDEDADVDTTMMPVDGRASPEMLPAPCPASPCRTPEPDNDAYVRCSSRPCSPVHHEMHSKLSSSPPRSSPARLGPSYVLKKAQMQASGKKKKELRYRSVISDIFDGSILSLVQCLTCDRVSTTVETFQDLSLPIPGKEDLAKLHSAIYQNVPAKTGACGDNYASQGWIAFIMEYIRRFVVSCIPSWFWGPVVTLEDCLAAFFAADELKAHFFSSLRLRNGVKYCKVLRLPEILCIHLKRFRHEVMYSFKINSHVSFPLEGLDLRPFLAKECVSQITTYDLLSVICHHGTAGSGHYIAYCQNVINGQWYEFDDQYVTEVHETVVQNAEAYVLFYRKSSEEAVRERQKVVSLASMKEHSLLQFYISREWLNKFNTFAEPGPITNHTFLCSHGGIPPNKYHYIDDLVVILPQNVWEYLYNRAKVWLSKGSHKKKKIYLNKAFQAEESPSVIYCISMQWFREWEAFVKGKDNEPPGPIDNTKIALTKPGGHVQVKQGADYGQISEETWVYLSTLYGGGPEIAIRQNVAQVQELENLHGEQKIEAETRAV</sequence>
<evidence type="ECO:0000259" key="21">
    <source>
        <dbReference type="PROSITE" id="PS51283"/>
    </source>
</evidence>
<evidence type="ECO:0000256" key="11">
    <source>
        <dbReference type="ARBA" id="ARBA00022786"/>
    </source>
</evidence>
<evidence type="ECO:0000313" key="23">
    <source>
        <dbReference type="Proteomes" id="UP000694563"/>
    </source>
</evidence>
<dbReference type="GO" id="GO:0004843">
    <property type="term" value="F:cysteine-type deubiquitinase activity"/>
    <property type="evidence" value="ECO:0007669"/>
    <property type="project" value="UniProtKB-UniRule"/>
</dbReference>
<comment type="subcellular location">
    <subcellularLocation>
        <location evidence="2">Cytoplasm</location>
        <location evidence="2">Cytoskeleton</location>
        <location evidence="2">Microtubule organizing center</location>
        <location evidence="2">Centrosome</location>
    </subcellularLocation>
    <subcellularLocation>
        <location evidence="3">Cytoplasm</location>
        <location evidence="3">Perinuclear region</location>
    </subcellularLocation>
</comment>
<dbReference type="SUPFAM" id="SSF54001">
    <property type="entry name" value="Cysteine proteinases"/>
    <property type="match status" value="1"/>
</dbReference>
<dbReference type="Gene3D" id="3.30.2230.10">
    <property type="entry name" value="DUSP-like"/>
    <property type="match status" value="2"/>
</dbReference>
<dbReference type="InterPro" id="IPR006615">
    <property type="entry name" value="Pept_C19_DUSP"/>
</dbReference>
<protein>
    <recommendedName>
        <fullName evidence="17">Ubiquitin carboxyl-terminal hydrolase</fullName>
        <ecNumber evidence="17">3.4.19.12</ecNumber>
    </recommendedName>
</protein>
<keyword evidence="6" id="KW-0254">Endocytosis</keyword>
<dbReference type="AlphaFoldDB" id="A0A8C3UK33"/>
<evidence type="ECO:0000256" key="12">
    <source>
        <dbReference type="ARBA" id="ARBA00022801"/>
    </source>
</evidence>
<evidence type="ECO:0000256" key="9">
    <source>
        <dbReference type="ARBA" id="ARBA00022737"/>
    </source>
</evidence>
<evidence type="ECO:0000256" key="15">
    <source>
        <dbReference type="ARBA" id="ARBA00023212"/>
    </source>
</evidence>
<comment type="similarity">
    <text evidence="4">Belongs to the peptidase C19 family. USP20/USP33 subfamily.</text>
</comment>
<dbReference type="Pfam" id="PF06337">
    <property type="entry name" value="DUSP"/>
    <property type="match status" value="2"/>
</dbReference>
<accession>A0A8C3UK33</accession>
<dbReference type="PROSITE" id="PS00973">
    <property type="entry name" value="USP_2"/>
    <property type="match status" value="1"/>
</dbReference>
<evidence type="ECO:0000256" key="18">
    <source>
        <dbReference type="SAM" id="MobiDB-lite"/>
    </source>
</evidence>
<evidence type="ECO:0000259" key="19">
    <source>
        <dbReference type="PROSITE" id="PS50235"/>
    </source>
</evidence>